<dbReference type="STRING" id="1447872.A0A1J9QQ52"/>
<evidence type="ECO:0000256" key="1">
    <source>
        <dbReference type="ARBA" id="ARBA00004123"/>
    </source>
</evidence>
<dbReference type="GO" id="GO:0005634">
    <property type="term" value="C:nucleus"/>
    <property type="evidence" value="ECO:0007669"/>
    <property type="project" value="UniProtKB-SubCell"/>
</dbReference>
<keyword evidence="5" id="KW-0539">Nucleus</keyword>
<keyword evidence="6" id="KW-0137">Centromere</keyword>
<evidence type="ECO:0000313" key="8">
    <source>
        <dbReference type="Proteomes" id="UP000182235"/>
    </source>
</evidence>
<dbReference type="OrthoDB" id="378564at2759"/>
<dbReference type="EMBL" id="LGRN01000049">
    <property type="protein sequence ID" value="OJD17996.1"/>
    <property type="molecule type" value="Genomic_DNA"/>
</dbReference>
<keyword evidence="4" id="KW-0158">Chromosome</keyword>
<dbReference type="VEuPathDB" id="FungiDB:AJ78_01953"/>
<evidence type="ECO:0008006" key="9">
    <source>
        <dbReference type="Google" id="ProtNLM"/>
    </source>
</evidence>
<evidence type="ECO:0000256" key="4">
    <source>
        <dbReference type="ARBA" id="ARBA00022454"/>
    </source>
</evidence>
<dbReference type="Pfam" id="PF07778">
    <property type="entry name" value="CENP-I"/>
    <property type="match status" value="2"/>
</dbReference>
<comment type="subcellular location">
    <subcellularLocation>
        <location evidence="2">Chromosome</location>
        <location evidence="2">Centromere</location>
    </subcellularLocation>
    <subcellularLocation>
        <location evidence="1">Nucleus</location>
    </subcellularLocation>
</comment>
<evidence type="ECO:0000256" key="6">
    <source>
        <dbReference type="ARBA" id="ARBA00023328"/>
    </source>
</evidence>
<dbReference type="PANTHER" id="PTHR48208:SF2">
    <property type="entry name" value="CENTROMERE PROTEIN I"/>
    <property type="match status" value="1"/>
</dbReference>
<evidence type="ECO:0000256" key="2">
    <source>
        <dbReference type="ARBA" id="ARBA00004584"/>
    </source>
</evidence>
<dbReference type="Proteomes" id="UP000182235">
    <property type="component" value="Unassembled WGS sequence"/>
</dbReference>
<dbReference type="CDD" id="cd22647">
    <property type="entry name" value="CTF3_NTD_HEAT"/>
    <property type="match status" value="1"/>
</dbReference>
<dbReference type="GO" id="GO:0000939">
    <property type="term" value="C:inner kinetochore"/>
    <property type="evidence" value="ECO:0007669"/>
    <property type="project" value="TreeGrafter"/>
</dbReference>
<protein>
    <recommendedName>
        <fullName evidence="9">Mis6 domain-containing protein</fullName>
    </recommendedName>
</protein>
<name>A0A1J9QQ52_9EURO</name>
<dbReference type="InterPro" id="IPR012485">
    <property type="entry name" value="CENP-I"/>
</dbReference>
<comment type="similarity">
    <text evidence="3">Belongs to the CENP-I/CTF3 family.</text>
</comment>
<gene>
    <name evidence="7" type="ORF">AJ78_01953</name>
</gene>
<accession>A0A1J9QQ52</accession>
<reference evidence="7 8" key="1">
    <citation type="submission" date="2015-07" db="EMBL/GenBank/DDBJ databases">
        <title>Emmonsia species relationships and genome sequence.</title>
        <authorList>
            <consortium name="The Broad Institute Genomics Platform"/>
            <person name="Cuomo C.A."/>
            <person name="Munoz J.F."/>
            <person name="Imamovic A."/>
            <person name="Priest M.E."/>
            <person name="Young S."/>
            <person name="Clay O.K."/>
            <person name="McEwen J.G."/>
        </authorList>
    </citation>
    <scope>NUCLEOTIDE SEQUENCE [LARGE SCALE GENOMIC DNA]</scope>
    <source>
        <strain evidence="7 8">UAMH 9510</strain>
    </source>
</reference>
<dbReference type="AlphaFoldDB" id="A0A1J9QQ52"/>
<evidence type="ECO:0000256" key="5">
    <source>
        <dbReference type="ARBA" id="ARBA00023242"/>
    </source>
</evidence>
<evidence type="ECO:0000256" key="3">
    <source>
        <dbReference type="ARBA" id="ARBA00005470"/>
    </source>
</evidence>
<organism evidence="7 8">
    <name type="scientific">Emergomyces pasteurianus Ep9510</name>
    <dbReference type="NCBI Taxonomy" id="1447872"/>
    <lineage>
        <taxon>Eukaryota</taxon>
        <taxon>Fungi</taxon>
        <taxon>Dikarya</taxon>
        <taxon>Ascomycota</taxon>
        <taxon>Pezizomycotina</taxon>
        <taxon>Eurotiomycetes</taxon>
        <taxon>Eurotiomycetidae</taxon>
        <taxon>Onygenales</taxon>
        <taxon>Ajellomycetaceae</taxon>
        <taxon>Emergomyces</taxon>
    </lineage>
</organism>
<proteinExistence type="inferred from homology"/>
<dbReference type="GO" id="GO:0034080">
    <property type="term" value="P:CENP-A containing chromatin assembly"/>
    <property type="evidence" value="ECO:0007669"/>
    <property type="project" value="TreeGrafter"/>
</dbReference>
<dbReference type="PANTHER" id="PTHR48208">
    <property type="entry name" value="CENTROMERE PROTEIN I"/>
    <property type="match status" value="1"/>
</dbReference>
<sequence>MAPEVHQETDSSRQEMEDAIEQLENVASIPSKQRHTNVADLAKSIASNAYDSGIPTHLLERLIVVISKSKHLDQTTITTIVKNLYPAERVPPHIISKVVCCFGPGRSKPSPATQALFLRWLILVYEYMEDRSHLSRLYAVLFNFLDMISLRRSLCHLLSLITRRKHIKPFRIQALLELMRNTGGEERELLGLLKVFKSYYPDIIVGDTYASTGRAAYFFKHPNPEWVNQMRHVQDKTAAVGLGANDQNAMQTFQVVRRGGVKRSRIEVVIPVVQTSRVKRDLISLEELRSASDFVQKLDRIELPNQVAAALADPLAQRYFLLVGNEEAMRRLESWLDSFFEDEMDRIRAGEEGEDAADDSEPLEYVFNALVGFVRFTKVGIALNQPFVPVLGVILRFYIDCLLLQSMPQAVDKFLRNYLLSWNGHDNRSAILGLLEYLPLGAYNTLRRNYFIPLENAILNDQLESKVLILQYYSSLIQHWGAVIRATPSLSPVPPLPEVIDRAELLALTILETPQGVNRDEAIDKRWGTLAVVQFYVGLAGLFKHAPTNGNIRITVPQPQIIYTVAFTPTIFHISTLCSILASYKYSFETSLTSTALQNNGLPERSYPTEMVSQFNGYVMDICNLLWRNRGLNSEDPNALGCLVPETVVNELSKYMQELSEKLGGDGSDEKHKYQLSAVFSLSQNVAFCRVSSACFSGIEQAVVETQGKFSSVRLSRPVTQKALAALDKEGGVRINWQEYRLRMLEWLDKTGAVGVGNLMRSTMKALRK</sequence>
<dbReference type="GO" id="GO:0000070">
    <property type="term" value="P:mitotic sister chromatid segregation"/>
    <property type="evidence" value="ECO:0007669"/>
    <property type="project" value="TreeGrafter"/>
</dbReference>
<comment type="caution">
    <text evidence="7">The sequence shown here is derived from an EMBL/GenBank/DDBJ whole genome shotgun (WGS) entry which is preliminary data.</text>
</comment>
<keyword evidence="8" id="KW-1185">Reference proteome</keyword>
<evidence type="ECO:0000313" key="7">
    <source>
        <dbReference type="EMBL" id="OJD17996.1"/>
    </source>
</evidence>